<evidence type="ECO:0000256" key="3">
    <source>
        <dbReference type="ARBA" id="ARBA00022679"/>
    </source>
</evidence>
<evidence type="ECO:0000256" key="2">
    <source>
        <dbReference type="ARBA" id="ARBA00022676"/>
    </source>
</evidence>
<dbReference type="InterPro" id="IPR029044">
    <property type="entry name" value="Nucleotide-diphossugar_trans"/>
</dbReference>
<evidence type="ECO:0000259" key="4">
    <source>
        <dbReference type="Pfam" id="PF00535"/>
    </source>
</evidence>
<accession>A0A162KVV9</accession>
<proteinExistence type="inferred from homology"/>
<keyword evidence="6" id="KW-1185">Reference proteome</keyword>
<dbReference type="RefSeq" id="WP_066082347.1">
    <property type="nucleotide sequence ID" value="NZ_FRDK01000005.1"/>
</dbReference>
<sequence length="305" mass="35091">MTLNKSVYVIIVTYNPKKWIDKCFNSLRNSTLECKTIVIDNGSTDGSQEIIKKNYPEIDFIQSVENLGFGKANNIGIEKAYSQGADYILLLNQDAWVDDKTIEKLIEALKINPSYGIFSPVHMNGMGSDLDFGFKKALGNINLDIKIDTDEKHIEVKFVNAAIWLLSRKCIEVVGGFSPVFFHYCEDNNYLHRLEYHGFKIGVLRDAEGYHDRADRVENVFYSDLYQIFERDIAMTLSNPILRISYFKILIATFFNLAIDILKNNPDKLKNKIYLRALLNTDKKKILINRNLSKNQFGAFLNLKF</sequence>
<dbReference type="GO" id="GO:0016757">
    <property type="term" value="F:glycosyltransferase activity"/>
    <property type="evidence" value="ECO:0007669"/>
    <property type="project" value="UniProtKB-KW"/>
</dbReference>
<dbReference type="AlphaFoldDB" id="A0A162KVV9"/>
<dbReference type="EMBL" id="LVJE01000038">
    <property type="protein sequence ID" value="OAB25994.1"/>
    <property type="molecule type" value="Genomic_DNA"/>
</dbReference>
<keyword evidence="2" id="KW-0328">Glycosyltransferase</keyword>
<evidence type="ECO:0000256" key="1">
    <source>
        <dbReference type="ARBA" id="ARBA00006739"/>
    </source>
</evidence>
<dbReference type="Gene3D" id="3.90.550.10">
    <property type="entry name" value="Spore Coat Polysaccharide Biosynthesis Protein SpsA, Chain A"/>
    <property type="match status" value="1"/>
</dbReference>
<dbReference type="SUPFAM" id="SSF53448">
    <property type="entry name" value="Nucleotide-diphospho-sugar transferases"/>
    <property type="match status" value="1"/>
</dbReference>
<reference evidence="5 6" key="1">
    <citation type="submission" date="2016-03" db="EMBL/GenBank/DDBJ databases">
        <title>Draft genome sequence of Flavobacterium fryxellicola DSM 16209.</title>
        <authorList>
            <person name="Shin S.-K."/>
            <person name="Yi H."/>
        </authorList>
    </citation>
    <scope>NUCLEOTIDE SEQUENCE [LARGE SCALE GENOMIC DNA]</scope>
    <source>
        <strain evidence="5 6">DSM 16209</strain>
    </source>
</reference>
<gene>
    <name evidence="5" type="ORF">FBFR_13865</name>
</gene>
<comment type="caution">
    <text evidence="5">The sequence shown here is derived from an EMBL/GenBank/DDBJ whole genome shotgun (WGS) entry which is preliminary data.</text>
</comment>
<evidence type="ECO:0000313" key="6">
    <source>
        <dbReference type="Proteomes" id="UP000077164"/>
    </source>
</evidence>
<dbReference type="PANTHER" id="PTHR43179">
    <property type="entry name" value="RHAMNOSYLTRANSFERASE WBBL"/>
    <property type="match status" value="1"/>
</dbReference>
<dbReference type="PANTHER" id="PTHR43179:SF12">
    <property type="entry name" value="GALACTOFURANOSYLTRANSFERASE GLFT2"/>
    <property type="match status" value="1"/>
</dbReference>
<dbReference type="CDD" id="cd04186">
    <property type="entry name" value="GT_2_like_c"/>
    <property type="match status" value="1"/>
</dbReference>
<keyword evidence="3" id="KW-0808">Transferase</keyword>
<feature type="domain" description="Glycosyltransferase 2-like" evidence="4">
    <location>
        <begin position="9"/>
        <end position="171"/>
    </location>
</feature>
<dbReference type="Pfam" id="PF00535">
    <property type="entry name" value="Glycos_transf_2"/>
    <property type="match status" value="1"/>
</dbReference>
<protein>
    <recommendedName>
        <fullName evidence="4">Glycosyltransferase 2-like domain-containing protein</fullName>
    </recommendedName>
</protein>
<dbReference type="InterPro" id="IPR001173">
    <property type="entry name" value="Glyco_trans_2-like"/>
</dbReference>
<organism evidence="5 6">
    <name type="scientific">Flavobacterium fryxellicola</name>
    <dbReference type="NCBI Taxonomy" id="249352"/>
    <lineage>
        <taxon>Bacteria</taxon>
        <taxon>Pseudomonadati</taxon>
        <taxon>Bacteroidota</taxon>
        <taxon>Flavobacteriia</taxon>
        <taxon>Flavobacteriales</taxon>
        <taxon>Flavobacteriaceae</taxon>
        <taxon>Flavobacterium</taxon>
    </lineage>
</organism>
<evidence type="ECO:0000313" key="5">
    <source>
        <dbReference type="EMBL" id="OAB25994.1"/>
    </source>
</evidence>
<name>A0A162KVV9_9FLAO</name>
<comment type="similarity">
    <text evidence="1">Belongs to the glycosyltransferase 2 family.</text>
</comment>
<dbReference type="Proteomes" id="UP000077164">
    <property type="component" value="Unassembled WGS sequence"/>
</dbReference>
<dbReference type="STRING" id="249352.SAMN05444395_10577"/>
<dbReference type="OrthoDB" id="9771846at2"/>